<dbReference type="PANTHER" id="PTHR48022">
    <property type="entry name" value="PLASTIDIC GLUCOSE TRANSPORTER 4"/>
    <property type="match status" value="1"/>
</dbReference>
<evidence type="ECO:0000256" key="3">
    <source>
        <dbReference type="ARBA" id="ARBA00022692"/>
    </source>
</evidence>
<dbReference type="GO" id="GO:0016020">
    <property type="term" value="C:membrane"/>
    <property type="evidence" value="ECO:0007669"/>
    <property type="project" value="UniProtKB-SubCell"/>
</dbReference>
<accession>A0A9W9X9H2</accession>
<dbReference type="PROSITE" id="PS00217">
    <property type="entry name" value="SUGAR_TRANSPORT_2"/>
    <property type="match status" value="1"/>
</dbReference>
<name>A0A9W9X9H2_9EURO</name>
<keyword evidence="9" id="KW-1185">Reference proteome</keyword>
<dbReference type="InterPro" id="IPR050360">
    <property type="entry name" value="MFS_Sugar_Transporters"/>
</dbReference>
<gene>
    <name evidence="8" type="ORF">N7530_000806</name>
</gene>
<dbReference type="OrthoDB" id="6133115at2759"/>
<dbReference type="GO" id="GO:0005351">
    <property type="term" value="F:carbohydrate:proton symporter activity"/>
    <property type="evidence" value="ECO:0007669"/>
    <property type="project" value="TreeGrafter"/>
</dbReference>
<dbReference type="SUPFAM" id="SSF103473">
    <property type="entry name" value="MFS general substrate transporter"/>
    <property type="match status" value="1"/>
</dbReference>
<feature type="transmembrane region" description="Helical" evidence="6">
    <location>
        <begin position="108"/>
        <end position="131"/>
    </location>
</feature>
<dbReference type="AlphaFoldDB" id="A0A9W9X9H2"/>
<keyword evidence="4 6" id="KW-1133">Transmembrane helix</keyword>
<dbReference type="InterPro" id="IPR005829">
    <property type="entry name" value="Sugar_transporter_CS"/>
</dbReference>
<evidence type="ECO:0000256" key="5">
    <source>
        <dbReference type="ARBA" id="ARBA00023136"/>
    </source>
</evidence>
<evidence type="ECO:0000256" key="2">
    <source>
        <dbReference type="ARBA" id="ARBA00010992"/>
    </source>
</evidence>
<feature type="domain" description="Major facilitator superfamily (MFS) profile" evidence="7">
    <location>
        <begin position="1"/>
        <end position="195"/>
    </location>
</feature>
<keyword evidence="5 6" id="KW-0472">Membrane</keyword>
<protein>
    <submittedName>
        <fullName evidence="8">General substrate transporter</fullName>
    </submittedName>
</protein>
<evidence type="ECO:0000256" key="6">
    <source>
        <dbReference type="SAM" id="Phobius"/>
    </source>
</evidence>
<dbReference type="PROSITE" id="PS50850">
    <property type="entry name" value="MFS"/>
    <property type="match status" value="1"/>
</dbReference>
<evidence type="ECO:0000259" key="7">
    <source>
        <dbReference type="PROSITE" id="PS50850"/>
    </source>
</evidence>
<feature type="transmembrane region" description="Helical" evidence="6">
    <location>
        <begin position="56"/>
        <end position="74"/>
    </location>
</feature>
<reference evidence="8" key="1">
    <citation type="submission" date="2022-12" db="EMBL/GenBank/DDBJ databases">
        <authorList>
            <person name="Petersen C."/>
        </authorList>
    </citation>
    <scope>NUCLEOTIDE SEQUENCE</scope>
    <source>
        <strain evidence="8">IBT 17660</strain>
    </source>
</reference>
<evidence type="ECO:0000256" key="4">
    <source>
        <dbReference type="ARBA" id="ARBA00022989"/>
    </source>
</evidence>
<dbReference type="EMBL" id="JAPWDO010000001">
    <property type="protein sequence ID" value="KAJ5486506.1"/>
    <property type="molecule type" value="Genomic_DNA"/>
</dbReference>
<comment type="caution">
    <text evidence="8">The sequence shown here is derived from an EMBL/GenBank/DDBJ whole genome shotgun (WGS) entry which is preliminary data.</text>
</comment>
<evidence type="ECO:0000313" key="8">
    <source>
        <dbReference type="EMBL" id="KAJ5486506.1"/>
    </source>
</evidence>
<dbReference type="Gene3D" id="1.20.1250.20">
    <property type="entry name" value="MFS general substrate transporter like domains"/>
    <property type="match status" value="1"/>
</dbReference>
<proteinExistence type="inferred from homology"/>
<keyword evidence="3 6" id="KW-0812">Transmembrane</keyword>
<dbReference type="InterPro" id="IPR020846">
    <property type="entry name" value="MFS_dom"/>
</dbReference>
<dbReference type="InterPro" id="IPR036259">
    <property type="entry name" value="MFS_trans_sf"/>
</dbReference>
<sequence length="195" mass="21378">MPGFLKVFGFKDPDTELGYGVTSTVQQLITSLLTLGSFLSSLLAGAFSMVLGRRPVLWLACILNAASCAIQLASTSPNSLYVGRILRGFANGFFVTHSNVYTAEAAPAHLRGVTVALFAYWVNFGSILGTVVDYRTKGRMDKLSYQTPLACLYIVPTFFLLRFSSFPKVRGGSFTMERNSRLERLWNASCDENGC</sequence>
<organism evidence="8 9">
    <name type="scientific">Penicillium desertorum</name>
    <dbReference type="NCBI Taxonomy" id="1303715"/>
    <lineage>
        <taxon>Eukaryota</taxon>
        <taxon>Fungi</taxon>
        <taxon>Dikarya</taxon>
        <taxon>Ascomycota</taxon>
        <taxon>Pezizomycotina</taxon>
        <taxon>Eurotiomycetes</taxon>
        <taxon>Eurotiomycetidae</taxon>
        <taxon>Eurotiales</taxon>
        <taxon>Aspergillaceae</taxon>
        <taxon>Penicillium</taxon>
    </lineage>
</organism>
<dbReference type="Proteomes" id="UP001147760">
    <property type="component" value="Unassembled WGS sequence"/>
</dbReference>
<comment type="subcellular location">
    <subcellularLocation>
        <location evidence="1">Membrane</location>
        <topology evidence="1">Multi-pass membrane protein</topology>
    </subcellularLocation>
</comment>
<evidence type="ECO:0000256" key="1">
    <source>
        <dbReference type="ARBA" id="ARBA00004141"/>
    </source>
</evidence>
<dbReference type="Pfam" id="PF00083">
    <property type="entry name" value="Sugar_tr"/>
    <property type="match status" value="1"/>
</dbReference>
<evidence type="ECO:0000313" key="9">
    <source>
        <dbReference type="Proteomes" id="UP001147760"/>
    </source>
</evidence>
<dbReference type="InterPro" id="IPR005828">
    <property type="entry name" value="MFS_sugar_transport-like"/>
</dbReference>
<comment type="similarity">
    <text evidence="2">Belongs to the major facilitator superfamily. Sugar transporter (TC 2.A.1.1) family.</text>
</comment>
<feature type="transmembrane region" description="Helical" evidence="6">
    <location>
        <begin position="143"/>
        <end position="163"/>
    </location>
</feature>
<dbReference type="PANTHER" id="PTHR48022:SF10">
    <property type="entry name" value="MAJOR FACILITATOR SUPERFAMILY (MFS) PROFILE DOMAIN-CONTAINING PROTEIN"/>
    <property type="match status" value="1"/>
</dbReference>
<feature type="transmembrane region" description="Helical" evidence="6">
    <location>
        <begin position="28"/>
        <end position="49"/>
    </location>
</feature>
<reference evidence="8" key="2">
    <citation type="journal article" date="2023" name="IMA Fungus">
        <title>Comparative genomic study of the Penicillium genus elucidates a diverse pangenome and 15 lateral gene transfer events.</title>
        <authorList>
            <person name="Petersen C."/>
            <person name="Sorensen T."/>
            <person name="Nielsen M.R."/>
            <person name="Sondergaard T.E."/>
            <person name="Sorensen J.L."/>
            <person name="Fitzpatrick D.A."/>
            <person name="Frisvad J.C."/>
            <person name="Nielsen K.L."/>
        </authorList>
    </citation>
    <scope>NUCLEOTIDE SEQUENCE</scope>
    <source>
        <strain evidence="8">IBT 17660</strain>
    </source>
</reference>